<dbReference type="RefSeq" id="WP_048155483.1">
    <property type="nucleotide sequence ID" value="NZ_CP009528.1"/>
</dbReference>
<organism evidence="1 2">
    <name type="scientific">Methanosarcina barkeri MS</name>
    <dbReference type="NCBI Taxonomy" id="1434108"/>
    <lineage>
        <taxon>Archaea</taxon>
        <taxon>Methanobacteriati</taxon>
        <taxon>Methanobacteriota</taxon>
        <taxon>Stenosarchaea group</taxon>
        <taxon>Methanomicrobia</taxon>
        <taxon>Methanosarcinales</taxon>
        <taxon>Methanosarcinaceae</taxon>
        <taxon>Methanosarcina</taxon>
    </lineage>
</organism>
<dbReference type="Proteomes" id="UP000033033">
    <property type="component" value="Chromosome"/>
</dbReference>
<dbReference type="GeneID" id="24845028"/>
<name>A0A0E3QUE8_METBA</name>
<keyword evidence="2" id="KW-1185">Reference proteome</keyword>
<dbReference type="KEGG" id="mby:MSBRM_1761"/>
<sequence>MFYTKTGYEQLDEKIAKTKEKKEQLLKVLVFPEIPLHNNAVELAARAKVRKRDMSLQTITEDGTKANDTFMTIVQTAKKPGVSAYKYVIE</sequence>
<dbReference type="HOGENOM" id="CLU_2433829_0_0_2"/>
<proteinExistence type="predicted"/>
<evidence type="ECO:0000313" key="1">
    <source>
        <dbReference type="EMBL" id="AKB54759.1"/>
    </source>
</evidence>
<accession>A0A0E3QUE8</accession>
<protein>
    <submittedName>
        <fullName evidence="1">Transposase</fullName>
    </submittedName>
</protein>
<dbReference type="AlphaFoldDB" id="A0A0E3QUE8"/>
<dbReference type="PATRIC" id="fig|1434108.4.peg.2230"/>
<evidence type="ECO:0000313" key="2">
    <source>
        <dbReference type="Proteomes" id="UP000033033"/>
    </source>
</evidence>
<reference evidence="1 2" key="1">
    <citation type="submission" date="2014-07" db="EMBL/GenBank/DDBJ databases">
        <title>Methanogenic archaea and the global carbon cycle.</title>
        <authorList>
            <person name="Henriksen J.R."/>
            <person name="Luke J."/>
            <person name="Reinhart S."/>
            <person name="Benedict M.N."/>
            <person name="Youngblut N.D."/>
            <person name="Metcalf M.E."/>
            <person name="Whitaker R.J."/>
            <person name="Metcalf W.W."/>
        </authorList>
    </citation>
    <scope>NUCLEOTIDE SEQUENCE [LARGE SCALE GENOMIC DNA]</scope>
    <source>
        <strain evidence="1 2">MS</strain>
    </source>
</reference>
<gene>
    <name evidence="1" type="ORF">MSBRM_1761</name>
</gene>
<dbReference type="EMBL" id="CP009528">
    <property type="protein sequence ID" value="AKB54759.1"/>
    <property type="molecule type" value="Genomic_DNA"/>
</dbReference>